<evidence type="ECO:0000256" key="1">
    <source>
        <dbReference type="ARBA" id="ARBA00005857"/>
    </source>
</evidence>
<evidence type="ECO:0000256" key="2">
    <source>
        <dbReference type="ARBA" id="ARBA00019992"/>
    </source>
</evidence>
<keyword evidence="4" id="KW-0802">TPR repeat</keyword>
<evidence type="ECO:0000256" key="3">
    <source>
        <dbReference type="ARBA" id="ARBA00022737"/>
    </source>
</evidence>
<accession>A0A378JTB1</accession>
<comment type="similarity">
    <text evidence="1">Belongs to the TTC38 family.</text>
</comment>
<reference evidence="6 8" key="2">
    <citation type="submission" date="2018-06" db="EMBL/GenBank/DDBJ databases">
        <authorList>
            <consortium name="Pathogen Informatics"/>
            <person name="Doyle S."/>
        </authorList>
    </citation>
    <scope>NUCLEOTIDE SEQUENCE [LARGE SCALE GENOMIC DNA]</scope>
    <source>
        <strain evidence="6 8">NCTC12239</strain>
    </source>
</reference>
<proteinExistence type="inferred from homology"/>
<dbReference type="Gene3D" id="1.25.40.10">
    <property type="entry name" value="Tetratricopeptide repeat domain"/>
    <property type="match status" value="1"/>
</dbReference>
<evidence type="ECO:0000313" key="7">
    <source>
        <dbReference type="Proteomes" id="UP000054985"/>
    </source>
</evidence>
<organism evidence="6 8">
    <name type="scientific">Legionella moravica</name>
    <dbReference type="NCBI Taxonomy" id="39962"/>
    <lineage>
        <taxon>Bacteria</taxon>
        <taxon>Pseudomonadati</taxon>
        <taxon>Pseudomonadota</taxon>
        <taxon>Gammaproteobacteria</taxon>
        <taxon>Legionellales</taxon>
        <taxon>Legionellaceae</taxon>
        <taxon>Legionella</taxon>
    </lineage>
</organism>
<dbReference type="RefSeq" id="WP_028383578.1">
    <property type="nucleotide sequence ID" value="NZ_CAAAJG010000016.1"/>
</dbReference>
<protein>
    <recommendedName>
        <fullName evidence="2">Tetratricopeptide repeat protein 38</fullName>
    </recommendedName>
</protein>
<dbReference type="PANTHER" id="PTHR16263:SF4">
    <property type="entry name" value="TETRATRICOPEPTIDE REPEAT PROTEIN 38"/>
    <property type="match status" value="1"/>
</dbReference>
<dbReference type="EMBL" id="UGOG01000001">
    <property type="protein sequence ID" value="STX61854.1"/>
    <property type="molecule type" value="Genomic_DNA"/>
</dbReference>
<dbReference type="OrthoDB" id="9815900at2"/>
<reference evidence="5 7" key="1">
    <citation type="submission" date="2015-11" db="EMBL/GenBank/DDBJ databases">
        <title>Genomic analysis of 38 Legionella species identifies large and diverse effector repertoires.</title>
        <authorList>
            <person name="Burstein D."/>
            <person name="Amaro F."/>
            <person name="Zusman T."/>
            <person name="Lifshitz Z."/>
            <person name="Cohen O."/>
            <person name="Gilbert J.A."/>
            <person name="Pupko T."/>
            <person name="Shuman H.A."/>
            <person name="Segal G."/>
        </authorList>
    </citation>
    <scope>NUCLEOTIDE SEQUENCE [LARGE SCALE GENOMIC DNA]</scope>
    <source>
        <strain evidence="5 7">ATCC 43877</strain>
    </source>
</reference>
<evidence type="ECO:0000313" key="6">
    <source>
        <dbReference type="EMBL" id="STX61854.1"/>
    </source>
</evidence>
<dbReference type="PANTHER" id="PTHR16263">
    <property type="entry name" value="TETRATRICOPEPTIDE REPEAT PROTEIN 38"/>
    <property type="match status" value="1"/>
</dbReference>
<evidence type="ECO:0000313" key="5">
    <source>
        <dbReference type="EMBL" id="KTD33481.1"/>
    </source>
</evidence>
<name>A0A378JTB1_9GAMM</name>
<keyword evidence="3" id="KW-0677">Repeat</keyword>
<evidence type="ECO:0000256" key="4">
    <source>
        <dbReference type="ARBA" id="ARBA00022803"/>
    </source>
</evidence>
<dbReference type="InterPro" id="IPR033891">
    <property type="entry name" value="TTC38"/>
</dbReference>
<dbReference type="InterPro" id="IPR011990">
    <property type="entry name" value="TPR-like_helical_dom_sf"/>
</dbReference>
<keyword evidence="7" id="KW-1185">Reference proteome</keyword>
<sequence length="437" mass="49584">MYSHRGLAVTTHSNEVMECINSFHQQIVGSGPNAGLIINAAELYPDTVLIQLYAAVYYLYAQEDGANGVAKMHLLAAEQYLSGANSRERLLYNALLNWSNLKYHEAINLLEQLIQLYPRDTLAMKLLEWLFYCTGQAYQAEHFLRVCTKCAAENQDESHFLAIHSFALELCGHYAQAREMAEAAIHMELVTPWAHHTLAHVALLTHDLDGGIQRLHGLQSSWQTIHPLLKGHNTWHLALFYLANRNENEVLQLYPGISGAMPDTVLEQIDAISLLWRMDMAGMPQIQQLGKIAEHLGTHPSEHYIGFNNAHFIYCLVRTGQKKKAIESLNKMKHYADSTTDSLWAKVILPLSQGIYAFAEEDYGRAYSLLTPVMDQYMQVGGSDAQVELFAQTYLQTLLHTKQIHKAQHYFSHHLFHYQNTPLGDYWLMPCNTIGGF</sequence>
<dbReference type="CDD" id="cd05804">
    <property type="entry name" value="StaR_like"/>
    <property type="match status" value="1"/>
</dbReference>
<dbReference type="EMBL" id="LNYN01000025">
    <property type="protein sequence ID" value="KTD33481.1"/>
    <property type="molecule type" value="Genomic_DNA"/>
</dbReference>
<dbReference type="Proteomes" id="UP000054985">
    <property type="component" value="Unassembled WGS sequence"/>
</dbReference>
<dbReference type="Proteomes" id="UP000254040">
    <property type="component" value="Unassembled WGS sequence"/>
</dbReference>
<dbReference type="SUPFAM" id="SSF48452">
    <property type="entry name" value="TPR-like"/>
    <property type="match status" value="1"/>
</dbReference>
<evidence type="ECO:0000313" key="8">
    <source>
        <dbReference type="Proteomes" id="UP000254040"/>
    </source>
</evidence>
<dbReference type="STRING" id="39962.Lmor_2032"/>
<dbReference type="AlphaFoldDB" id="A0A378JTB1"/>
<gene>
    <name evidence="5" type="ORF">Lmor_2032</name>
    <name evidence="6" type="ORF">NCTC12239_00772</name>
</gene>